<dbReference type="RefSeq" id="WP_107661870.1">
    <property type="nucleotide sequence ID" value="NZ_PZKG01000001.1"/>
</dbReference>
<dbReference type="OrthoDB" id="7875658at2"/>
<keyword evidence="2" id="KW-1185">Reference proteome</keyword>
<gene>
    <name evidence="1" type="ORF">C5F48_00080</name>
</gene>
<name>A0A2T4K0L0_9RHOB</name>
<dbReference type="AlphaFoldDB" id="A0A2T4K0L0"/>
<sequence length="97" mass="10571">MPLPLVPIAAFALRTGAVAGAVWLVRRSLVAGRTDQRAEDALDDMSEGLALHRPADRAVDGARQTNVASRFRRTLRWGDKGVEIDAALLGRLKIRKV</sequence>
<protein>
    <submittedName>
        <fullName evidence="1">Uncharacterized protein</fullName>
    </submittedName>
</protein>
<dbReference type="Proteomes" id="UP000241010">
    <property type="component" value="Unassembled WGS sequence"/>
</dbReference>
<comment type="caution">
    <text evidence="1">The sequence shown here is derived from an EMBL/GenBank/DDBJ whole genome shotgun (WGS) entry which is preliminary data.</text>
</comment>
<organism evidence="1 2">
    <name type="scientific">Cereibacter changlensis JA139</name>
    <dbReference type="NCBI Taxonomy" id="1188249"/>
    <lineage>
        <taxon>Bacteria</taxon>
        <taxon>Pseudomonadati</taxon>
        <taxon>Pseudomonadota</taxon>
        <taxon>Alphaproteobacteria</taxon>
        <taxon>Rhodobacterales</taxon>
        <taxon>Paracoccaceae</taxon>
        <taxon>Cereibacter</taxon>
    </lineage>
</organism>
<dbReference type="EMBL" id="PZKG01000001">
    <property type="protein sequence ID" value="PTE23690.1"/>
    <property type="molecule type" value="Genomic_DNA"/>
</dbReference>
<evidence type="ECO:0000313" key="1">
    <source>
        <dbReference type="EMBL" id="PTE23690.1"/>
    </source>
</evidence>
<reference evidence="1 2" key="1">
    <citation type="submission" date="2018-03" db="EMBL/GenBank/DDBJ databases">
        <title>Cereibacter changlensis.</title>
        <authorList>
            <person name="Meyer T.E."/>
            <person name="Miller S."/>
            <person name="Lodha T."/>
            <person name="Gandham S."/>
            <person name="Chintalapati S."/>
            <person name="Chintalapati V.R."/>
        </authorList>
    </citation>
    <scope>NUCLEOTIDE SEQUENCE [LARGE SCALE GENOMIC DNA]</scope>
    <source>
        <strain evidence="1 2">JA139</strain>
    </source>
</reference>
<accession>A0A2T4K0L0</accession>
<evidence type="ECO:0000313" key="2">
    <source>
        <dbReference type="Proteomes" id="UP000241010"/>
    </source>
</evidence>
<proteinExistence type="predicted"/>